<evidence type="ECO:0000256" key="3">
    <source>
        <dbReference type="ARBA" id="ARBA00022676"/>
    </source>
</evidence>
<feature type="transmembrane region" description="Helical" evidence="8">
    <location>
        <begin position="104"/>
        <end position="123"/>
    </location>
</feature>
<gene>
    <name evidence="10" type="ORF">N5W20_02200</name>
</gene>
<dbReference type="Proteomes" id="UP001163831">
    <property type="component" value="Chromosome"/>
</dbReference>
<feature type="transmembrane region" description="Helical" evidence="8">
    <location>
        <begin position="245"/>
        <end position="265"/>
    </location>
</feature>
<dbReference type="InterPro" id="IPR038731">
    <property type="entry name" value="RgtA/B/C-like"/>
</dbReference>
<proteinExistence type="predicted"/>
<feature type="domain" description="Glycosyltransferase RgtA/B/C/D-like" evidence="9">
    <location>
        <begin position="51"/>
        <end position="209"/>
    </location>
</feature>
<protein>
    <submittedName>
        <fullName evidence="10">Glycosyltransferase family 39 protein</fullName>
    </submittedName>
</protein>
<comment type="subcellular location">
    <subcellularLocation>
        <location evidence="1">Cell membrane</location>
        <topology evidence="1">Multi-pass membrane protein</topology>
    </subcellularLocation>
</comment>
<keyword evidence="7 8" id="KW-0472">Membrane</keyword>
<feature type="transmembrane region" description="Helical" evidence="8">
    <location>
        <begin position="272"/>
        <end position="292"/>
    </location>
</feature>
<evidence type="ECO:0000256" key="4">
    <source>
        <dbReference type="ARBA" id="ARBA00022679"/>
    </source>
</evidence>
<feature type="transmembrane region" description="Helical" evidence="8">
    <location>
        <begin position="189"/>
        <end position="209"/>
    </location>
</feature>
<dbReference type="PANTHER" id="PTHR33908:SF11">
    <property type="entry name" value="MEMBRANE PROTEIN"/>
    <property type="match status" value="1"/>
</dbReference>
<evidence type="ECO:0000256" key="6">
    <source>
        <dbReference type="ARBA" id="ARBA00022989"/>
    </source>
</evidence>
<reference evidence="10" key="1">
    <citation type="submission" date="2022-10" db="EMBL/GenBank/DDBJ databases">
        <title>Candidatus Kirkpatrella diaphorinas gen. nov., sp. nov., an uncultured endosymbiont identified in a population of Diaphorina citri from Hawaii.</title>
        <authorList>
            <person name="Henry E.M."/>
            <person name="Carlson C.R."/>
            <person name="Kuo Y.-W."/>
        </authorList>
    </citation>
    <scope>NUCLEOTIDE SEQUENCE</scope>
    <source>
        <strain evidence="10">CADCRV1</strain>
    </source>
</reference>
<dbReference type="Pfam" id="PF13231">
    <property type="entry name" value="PMT_2"/>
    <property type="match status" value="1"/>
</dbReference>
<evidence type="ECO:0000256" key="7">
    <source>
        <dbReference type="ARBA" id="ARBA00023136"/>
    </source>
</evidence>
<keyword evidence="2" id="KW-1003">Cell membrane</keyword>
<dbReference type="InterPro" id="IPR050297">
    <property type="entry name" value="LipidA_mod_glycosyltrf_83"/>
</dbReference>
<evidence type="ECO:0000313" key="11">
    <source>
        <dbReference type="Proteomes" id="UP001163831"/>
    </source>
</evidence>
<evidence type="ECO:0000256" key="5">
    <source>
        <dbReference type="ARBA" id="ARBA00022692"/>
    </source>
</evidence>
<keyword evidence="5 8" id="KW-0812">Transmembrane</keyword>
<dbReference type="PANTHER" id="PTHR33908">
    <property type="entry name" value="MANNOSYLTRANSFERASE YKCB-RELATED"/>
    <property type="match status" value="1"/>
</dbReference>
<evidence type="ECO:0000256" key="8">
    <source>
        <dbReference type="SAM" id="Phobius"/>
    </source>
</evidence>
<keyword evidence="11" id="KW-1185">Reference proteome</keyword>
<keyword evidence="4" id="KW-0808">Transferase</keyword>
<keyword evidence="6 8" id="KW-1133">Transmembrane helix</keyword>
<feature type="transmembrane region" description="Helical" evidence="8">
    <location>
        <begin position="151"/>
        <end position="182"/>
    </location>
</feature>
<dbReference type="RefSeq" id="WP_319807299.1">
    <property type="nucleotide sequence ID" value="NZ_CP107052.1"/>
</dbReference>
<name>A0ABY6GJT4_9PROT</name>
<accession>A0ABY6GJT4</accession>
<organism evidence="10 11">
    <name type="scientific">Candidatus Kirkpatrickella diaphorinae</name>
    <dbReference type="NCBI Taxonomy" id="2984322"/>
    <lineage>
        <taxon>Bacteria</taxon>
        <taxon>Pseudomonadati</taxon>
        <taxon>Pseudomonadota</taxon>
        <taxon>Alphaproteobacteria</taxon>
        <taxon>Acetobacterales</taxon>
        <taxon>Acetobacteraceae</taxon>
        <taxon>Candidatus Kirkpatrickella</taxon>
    </lineage>
</organism>
<dbReference type="EMBL" id="CP107052">
    <property type="protein sequence ID" value="UYH51705.1"/>
    <property type="molecule type" value="Genomic_DNA"/>
</dbReference>
<sequence>MRQALSDCIAVWSLLIFVTVARLILAAEIGLSPDEAYYWIWSQHLQGGYFDHPPAVAFIIRAGTWIWGDTTFGIRFFGPILGLAGSLLLINAGRDLMGRREDGIKAALLFNATLFLGVGAATMTPDTPLLFFSTLALWALGRLYVTQRPEWWLLIGAAFGLGFDSKYTVVLPALACGLWWLFSPRKPPFRWVAGGALMGCLVISPVLLWNAQHHWASFLKQGGRAQDWAPSRAVQFVGELLGGQIGLATPLIFLLCVGGVIAAIRQARRGDALWLLSAMVVLPGGVFLQHALGGRVQANWPIILYPAAILLATRMRGVTTAACLGYAVTGLIYLQALAHIIPLSPHQDIMARQTGGWRDFAQQLARQSEGQAVIFRDYAQASLVHFYAPELTIYSTDPRWFYLDRSVGREGAALLVEKQESRDAILHGWVAASPNPTSLCRKARGQNIKCYRLTLIKNSGGDSVIIRRVG</sequence>
<evidence type="ECO:0000256" key="2">
    <source>
        <dbReference type="ARBA" id="ARBA00022475"/>
    </source>
</evidence>
<evidence type="ECO:0000256" key="1">
    <source>
        <dbReference type="ARBA" id="ARBA00004651"/>
    </source>
</evidence>
<evidence type="ECO:0000313" key="10">
    <source>
        <dbReference type="EMBL" id="UYH51705.1"/>
    </source>
</evidence>
<feature type="transmembrane region" description="Helical" evidence="8">
    <location>
        <begin position="72"/>
        <end position="92"/>
    </location>
</feature>
<keyword evidence="3" id="KW-0328">Glycosyltransferase</keyword>
<evidence type="ECO:0000259" key="9">
    <source>
        <dbReference type="Pfam" id="PF13231"/>
    </source>
</evidence>
<feature type="transmembrane region" description="Helical" evidence="8">
    <location>
        <begin position="322"/>
        <end position="341"/>
    </location>
</feature>